<proteinExistence type="predicted"/>
<feature type="region of interest" description="Disordered" evidence="1">
    <location>
        <begin position="167"/>
        <end position="210"/>
    </location>
</feature>
<name>A0AAN6JU78_9BASI</name>
<dbReference type="SUPFAM" id="SSF48452">
    <property type="entry name" value="TPR-like"/>
    <property type="match status" value="1"/>
</dbReference>
<comment type="caution">
    <text evidence="4">The sequence shown here is derived from an EMBL/GenBank/DDBJ whole genome shotgun (WGS) entry which is preliminary data.</text>
</comment>
<evidence type="ECO:0000259" key="3">
    <source>
        <dbReference type="Pfam" id="PF10374"/>
    </source>
</evidence>
<feature type="domain" description="DNA/RNA-binding" evidence="2">
    <location>
        <begin position="399"/>
        <end position="564"/>
    </location>
</feature>
<dbReference type="InterPro" id="IPR018834">
    <property type="entry name" value="DNA/RNA-bd_Est1-type"/>
</dbReference>
<feature type="region of interest" description="Disordered" evidence="1">
    <location>
        <begin position="370"/>
        <end position="392"/>
    </location>
</feature>
<feature type="region of interest" description="Disordered" evidence="1">
    <location>
        <begin position="1029"/>
        <end position="1062"/>
    </location>
</feature>
<dbReference type="Pfam" id="PF10374">
    <property type="entry name" value="EST1"/>
    <property type="match status" value="1"/>
</dbReference>
<evidence type="ECO:0008006" key="6">
    <source>
        <dbReference type="Google" id="ProtNLM"/>
    </source>
</evidence>
<reference evidence="4" key="1">
    <citation type="journal article" date="2023" name="PhytoFront">
        <title>Draft Genome Resources of Seven Strains of Tilletia horrida, Causal Agent of Kernel Smut of Rice.</title>
        <authorList>
            <person name="Khanal S."/>
            <person name="Antony Babu S."/>
            <person name="Zhou X.G."/>
        </authorList>
    </citation>
    <scope>NUCLEOTIDE SEQUENCE</scope>
    <source>
        <strain evidence="4">TX3</strain>
    </source>
</reference>
<feature type="region of interest" description="Disordered" evidence="1">
    <location>
        <begin position="984"/>
        <end position="1007"/>
    </location>
</feature>
<organism evidence="4 5">
    <name type="scientific">Tilletia horrida</name>
    <dbReference type="NCBI Taxonomy" id="155126"/>
    <lineage>
        <taxon>Eukaryota</taxon>
        <taxon>Fungi</taxon>
        <taxon>Dikarya</taxon>
        <taxon>Basidiomycota</taxon>
        <taxon>Ustilaginomycotina</taxon>
        <taxon>Exobasidiomycetes</taxon>
        <taxon>Tilletiales</taxon>
        <taxon>Tilletiaceae</taxon>
        <taxon>Tilletia</taxon>
    </lineage>
</organism>
<evidence type="ECO:0000256" key="1">
    <source>
        <dbReference type="SAM" id="MobiDB-lite"/>
    </source>
</evidence>
<feature type="compositionally biased region" description="Polar residues" evidence="1">
    <location>
        <begin position="738"/>
        <end position="753"/>
    </location>
</feature>
<feature type="region of interest" description="Disordered" evidence="1">
    <location>
        <begin position="1077"/>
        <end position="1110"/>
    </location>
</feature>
<keyword evidence="5" id="KW-1185">Reference proteome</keyword>
<evidence type="ECO:0000259" key="2">
    <source>
        <dbReference type="Pfam" id="PF10373"/>
    </source>
</evidence>
<feature type="region of interest" description="Disordered" evidence="1">
    <location>
        <begin position="738"/>
        <end position="758"/>
    </location>
</feature>
<dbReference type="Gene3D" id="1.25.40.10">
    <property type="entry name" value="Tetratricopeptide repeat domain"/>
    <property type="match status" value="1"/>
</dbReference>
<feature type="compositionally biased region" description="Basic residues" evidence="1">
    <location>
        <begin position="1"/>
        <end position="13"/>
    </location>
</feature>
<feature type="compositionally biased region" description="Polar residues" evidence="1">
    <location>
        <begin position="1047"/>
        <end position="1059"/>
    </location>
</feature>
<feature type="compositionally biased region" description="Low complexity" evidence="1">
    <location>
        <begin position="14"/>
        <end position="48"/>
    </location>
</feature>
<dbReference type="InterPro" id="IPR019458">
    <property type="entry name" value="Est1-like_N"/>
</dbReference>
<dbReference type="InterPro" id="IPR045153">
    <property type="entry name" value="Est1/Ebs1-like"/>
</dbReference>
<dbReference type="EMBL" id="JAPDMQ010000009">
    <property type="protein sequence ID" value="KAK0540681.1"/>
    <property type="molecule type" value="Genomic_DNA"/>
</dbReference>
<gene>
    <name evidence="4" type="ORF">OC842_000356</name>
</gene>
<feature type="compositionally biased region" description="Low complexity" evidence="1">
    <location>
        <begin position="167"/>
        <end position="184"/>
    </location>
</feature>
<feature type="compositionally biased region" description="Low complexity" evidence="1">
    <location>
        <begin position="1179"/>
        <end position="1201"/>
    </location>
</feature>
<dbReference type="InterPro" id="IPR011990">
    <property type="entry name" value="TPR-like_helical_dom_sf"/>
</dbReference>
<feature type="region of interest" description="Disordered" evidence="1">
    <location>
        <begin position="1154"/>
        <end position="1318"/>
    </location>
</feature>
<accession>A0AAN6JU78</accession>
<evidence type="ECO:0000313" key="5">
    <source>
        <dbReference type="Proteomes" id="UP001176521"/>
    </source>
</evidence>
<feature type="compositionally biased region" description="Gly residues" evidence="1">
    <location>
        <begin position="185"/>
        <end position="197"/>
    </location>
</feature>
<feature type="region of interest" description="Disordered" evidence="1">
    <location>
        <begin position="1"/>
        <end position="71"/>
    </location>
</feature>
<dbReference type="Proteomes" id="UP001176521">
    <property type="component" value="Unassembled WGS sequence"/>
</dbReference>
<feature type="domain" description="Telomerase activating protein Est1-like N-terminal" evidence="3">
    <location>
        <begin position="130"/>
        <end position="366"/>
    </location>
</feature>
<evidence type="ECO:0000313" key="4">
    <source>
        <dbReference type="EMBL" id="KAK0540681.1"/>
    </source>
</evidence>
<dbReference type="Pfam" id="PF10373">
    <property type="entry name" value="EST1_DNA_bind"/>
    <property type="match status" value="1"/>
</dbReference>
<sequence length="1318" mass="138967">MAKASTHRSRTRAQGHTSSSSNSAATGASGALAADAAQAGASSSADGSRNQSSSAQGKDARSSQLAREAKGQRSVLKEYLSSASEKSLSHGSLPSLTGPSSDLEFARKNLRNTYLNLLFACTFTRHAHGVDGNLWVETTHPLVAIYRKHLAFLERVIASHSASAGAHTAGTGAASASTSESAGQAGNGKRGAAGGKQQGSNAGTSASNRKAKVNEYNRVATEYRKFLLAEEVFWQELAARIVHTFQIHEAKPMFDALGIVYDPDSSTITSSASLPASSGQVNSSRPAAIADVDDIPRNAPIPGSSAGMNRIQGAGTAAVSSSAASAAEAAAQVKAATIPSNRDRLVEIVHKAFICCGDLARYRVQILDSLGDGGNQNGKSPAKPKPDGKPKCDYSRPSAFYVQARLLLPDNGNPSNQLAVIATLMDDQLDAVHHYYRALCCRVPFDTARGNLDSCFGHGVLKAMARMEQDEAEDASDPDAKFERGWRPRRYRKYAAKIEADYASSPRHETIQLLKKELFLLHALFYRKVYFTSLEAINQLFIQRFALLVKNRDLTPDQISKVVISGLSASWTTRLWRNTSAGGSRSRHASSSRKRSSADKDKSASTSTNGKGKDVQHRITAGQEDDGDDIDDEFLPASFTSEQRQAVHLSVENQIVAHVLEVIRVLLDVGTKETRSVLHSVRRGTVTAADGQAARLPPADQRVTATFRRLLPALRVAIKWVKGHLDYIQRCKDRALTSSQSSNSDSMGHSSLSFDHEPTPQESEVLLAKSRADGGVVESIFSFWRSLVDFINTLRFAFPWDDLPTLDTLGPLGAPALCLEEDLDMRGFSPTKKAMLPHASGGMGDACPAIGLSQALPNEEQLMRIADLLFDAKVVAESPTSPIIFDDERNAFMYAVPESEQMTSGALAHHNTYHAGGGLGQQRDAPRDGGEHNINAFGAESRLVQQGSGVVLGLADAHAEASSEGFSESTEDVVDLAMRAVDDRSASLNDPQGRLGDTSVSMRDDDDEEEDMILVPAVRDLWSAHPPASAIPVQSPMGQNGGFGSNMDVSSHSRAQSQALGGPRTAQDLLLQVLNGSSPAANNVHPHLTGSPLRNPQLAGPPLPHSTPGNHHSNVAAFPHPHKSGSPFGGSPVPQQLASAVSPPSTLLFGGMGTSSAHSPAGAHHRGSIWSPGPMDMRASNATAAGAAPSATSAHPPSSGGSIWGPPGGAIPSPSPNFAAAQAFVNGGIFPTPPPGSAPGVHGHGSTPGATQSPPPSAPQHSHNMNSLYGGAGYGFDSRGSGSGGAPPSSAGVQSQFDDPFAVRMPSSFSPYPPSSGR</sequence>
<dbReference type="PANTHER" id="PTHR15696:SF36">
    <property type="entry name" value="NONSENSE-MEDIATED MRNA DECAY FACTOR"/>
    <property type="match status" value="1"/>
</dbReference>
<feature type="compositionally biased region" description="Basic residues" evidence="1">
    <location>
        <begin position="585"/>
        <end position="595"/>
    </location>
</feature>
<feature type="region of interest" description="Disordered" evidence="1">
    <location>
        <begin position="579"/>
        <end position="616"/>
    </location>
</feature>
<protein>
    <recommendedName>
        <fullName evidence="6">DNA/RNA-binding domain-containing protein</fullName>
    </recommendedName>
</protein>
<dbReference type="PANTHER" id="PTHR15696">
    <property type="entry name" value="SMG-7 SUPPRESSOR WITH MORPHOLOGICAL EFFECT ON GENITALIA PROTEIN 7"/>
    <property type="match status" value="1"/>
</dbReference>